<evidence type="ECO:0000313" key="3">
    <source>
        <dbReference type="RefSeq" id="XP_052132984.1"/>
    </source>
</evidence>
<evidence type="ECO:0000313" key="2">
    <source>
        <dbReference type="Proteomes" id="UP000504606"/>
    </source>
</evidence>
<protein>
    <submittedName>
        <fullName evidence="3">Translation initiation factor IF-2-like</fullName>
    </submittedName>
</protein>
<evidence type="ECO:0000256" key="1">
    <source>
        <dbReference type="SAM" id="MobiDB-lite"/>
    </source>
</evidence>
<dbReference type="Proteomes" id="UP000504606">
    <property type="component" value="Unplaced"/>
</dbReference>
<feature type="non-terminal residue" evidence="3">
    <location>
        <position position="1"/>
    </location>
</feature>
<sequence>GRADGHHPVVQETSFGGRRGEHPEDGPGADSACGCAPSVPFEPAYGHPRGQAPRGAKVDARGNTPRCGRDALYDAKVDAAARTPNGTPPIARSNGEGQQVDGPEENVYGRHQAGRRPHPESLYGVRGGAVGKAPSHPESPYGEGGRPAPPPLPKESPYGAKALCPAESPYGDGGRPAPPPVPNESPYGVRKNSNVMWQPQDSPYGTRNGSQFVSPPQESPYGTRNGAQFVSPPQESHYGTRNGAQFVSPPQESPY</sequence>
<proteinExistence type="predicted"/>
<dbReference type="AlphaFoldDB" id="A0A9C6XD43"/>
<organism evidence="2 3">
    <name type="scientific">Frankliniella occidentalis</name>
    <name type="common">Western flower thrips</name>
    <name type="synonym">Euthrips occidentalis</name>
    <dbReference type="NCBI Taxonomy" id="133901"/>
    <lineage>
        <taxon>Eukaryota</taxon>
        <taxon>Metazoa</taxon>
        <taxon>Ecdysozoa</taxon>
        <taxon>Arthropoda</taxon>
        <taxon>Hexapoda</taxon>
        <taxon>Insecta</taxon>
        <taxon>Pterygota</taxon>
        <taxon>Neoptera</taxon>
        <taxon>Paraneoptera</taxon>
        <taxon>Thysanoptera</taxon>
        <taxon>Terebrantia</taxon>
        <taxon>Thripoidea</taxon>
        <taxon>Thripidae</taxon>
        <taxon>Frankliniella</taxon>
    </lineage>
</organism>
<gene>
    <name evidence="3" type="primary">LOC113212650</name>
</gene>
<dbReference type="GeneID" id="113212650"/>
<feature type="non-terminal residue" evidence="3">
    <location>
        <position position="255"/>
    </location>
</feature>
<accession>A0A9C6XD43</accession>
<keyword evidence="2" id="KW-1185">Reference proteome</keyword>
<dbReference type="KEGG" id="foc:113212650"/>
<feature type="compositionally biased region" description="Basic and acidic residues" evidence="1">
    <location>
        <begin position="67"/>
        <end position="79"/>
    </location>
</feature>
<feature type="compositionally biased region" description="Polar residues" evidence="1">
    <location>
        <begin position="191"/>
        <end position="255"/>
    </location>
</feature>
<feature type="region of interest" description="Disordered" evidence="1">
    <location>
        <begin position="1"/>
        <end position="255"/>
    </location>
</feature>
<name>A0A9C6XD43_FRAOC</name>
<dbReference type="RefSeq" id="XP_052132984.1">
    <property type="nucleotide sequence ID" value="XM_052277024.1"/>
</dbReference>
<reference evidence="3" key="1">
    <citation type="submission" date="2025-08" db="UniProtKB">
        <authorList>
            <consortium name="RefSeq"/>
        </authorList>
    </citation>
    <scope>IDENTIFICATION</scope>
    <source>
        <tissue evidence="3">Whole organism</tissue>
    </source>
</reference>